<sequence length="245" mass="26934">MTSGEVHPLKGGPNLHKGRIAASVAAHFSGVRRNSIRVVLALPGAHRHPFQDGTVADMVRRAAVLGEVMSPTSDVSTCTYTSQVHRLPSLRLSDAERWIADWGVLPRAPLLSRDAVPGNLLTQHAERYALFGAEDPGEAVKEIAQNLPEGDAPTLVLFFFWGLRSEGTALADQLDAASGHNVFWQFLGDPGLGSSVLGDLDALRAEAPHIRNVSLYRGWELIEETPEYLLYRGVLKPFTRWRKER</sequence>
<protein>
    <submittedName>
        <fullName evidence="2">VWA domain-containing protein</fullName>
    </submittedName>
</protein>
<evidence type="ECO:0000313" key="3">
    <source>
        <dbReference type="Proteomes" id="UP000326907"/>
    </source>
</evidence>
<accession>A0A5N5EN40</accession>
<dbReference type="InterPro" id="IPR019303">
    <property type="entry name" value="vWA_TerF_C"/>
</dbReference>
<dbReference type="AlphaFoldDB" id="A0A5N5EN40"/>
<gene>
    <name evidence="2" type="ORF">F5983_15140</name>
</gene>
<dbReference type="Proteomes" id="UP000326907">
    <property type="component" value="Unassembled WGS sequence"/>
</dbReference>
<name>A0A5N5EN40_9ACTN</name>
<feature type="domain" description="vWA found in TerF C terminus" evidence="1">
    <location>
        <begin position="36"/>
        <end position="243"/>
    </location>
</feature>
<comment type="caution">
    <text evidence="2">The sequence shown here is derived from an EMBL/GenBank/DDBJ whole genome shotgun (WGS) entry which is preliminary data.</text>
</comment>
<dbReference type="Pfam" id="PF10138">
    <property type="entry name" value="vWA-TerF-like"/>
    <property type="match status" value="1"/>
</dbReference>
<evidence type="ECO:0000313" key="2">
    <source>
        <dbReference type="EMBL" id="KAB2591793.1"/>
    </source>
</evidence>
<dbReference type="RefSeq" id="WP_151510772.1">
    <property type="nucleotide sequence ID" value="NZ_VYUA01000011.1"/>
</dbReference>
<keyword evidence="3" id="KW-1185">Reference proteome</keyword>
<evidence type="ECO:0000259" key="1">
    <source>
        <dbReference type="Pfam" id="PF10138"/>
    </source>
</evidence>
<reference evidence="2 3" key="1">
    <citation type="submission" date="2019-09" db="EMBL/GenBank/DDBJ databases">
        <authorList>
            <person name="Liu P."/>
        </authorList>
    </citation>
    <scope>NUCLEOTIDE SEQUENCE [LARGE SCALE GENOMIC DNA]</scope>
    <source>
        <strain evidence="2 3">TRM68085</strain>
    </source>
</reference>
<organism evidence="2 3">
    <name type="scientific">Streptomyces arboris</name>
    <dbReference type="NCBI Taxonomy" id="2600619"/>
    <lineage>
        <taxon>Bacteria</taxon>
        <taxon>Bacillati</taxon>
        <taxon>Actinomycetota</taxon>
        <taxon>Actinomycetes</taxon>
        <taxon>Kitasatosporales</taxon>
        <taxon>Streptomycetaceae</taxon>
        <taxon>Streptomyces</taxon>
    </lineage>
</organism>
<proteinExistence type="predicted"/>
<dbReference type="EMBL" id="VYUA01000011">
    <property type="protein sequence ID" value="KAB2591793.1"/>
    <property type="molecule type" value="Genomic_DNA"/>
</dbReference>